<dbReference type="RefSeq" id="WP_201847517.1">
    <property type="nucleotide sequence ID" value="NZ_JABBYC010000019.1"/>
</dbReference>
<dbReference type="InterPro" id="IPR007899">
    <property type="entry name" value="CHAD_dom"/>
</dbReference>
<keyword evidence="4" id="KW-1185">Reference proteome</keyword>
<accession>A0ABS1LL82</accession>
<evidence type="ECO:0000259" key="2">
    <source>
        <dbReference type="PROSITE" id="PS51708"/>
    </source>
</evidence>
<name>A0ABS1LL82_9MICO</name>
<comment type="caution">
    <text evidence="3">The sequence shown here is derived from an EMBL/GenBank/DDBJ whole genome shotgun (WGS) entry which is preliminary data.</text>
</comment>
<evidence type="ECO:0000256" key="1">
    <source>
        <dbReference type="SAM" id="MobiDB-lite"/>
    </source>
</evidence>
<dbReference type="EMBL" id="JABBYC010000019">
    <property type="protein sequence ID" value="MBL0886986.1"/>
    <property type="molecule type" value="Genomic_DNA"/>
</dbReference>
<proteinExistence type="predicted"/>
<dbReference type="PANTHER" id="PTHR39339:SF1">
    <property type="entry name" value="CHAD DOMAIN-CONTAINING PROTEIN"/>
    <property type="match status" value="1"/>
</dbReference>
<evidence type="ECO:0000313" key="3">
    <source>
        <dbReference type="EMBL" id="MBL0886986.1"/>
    </source>
</evidence>
<protein>
    <submittedName>
        <fullName evidence="3">CHAD domain-containing protein</fullName>
    </submittedName>
</protein>
<feature type="domain" description="CHAD" evidence="2">
    <location>
        <begin position="1"/>
        <end position="263"/>
    </location>
</feature>
<evidence type="ECO:0000313" key="4">
    <source>
        <dbReference type="Proteomes" id="UP000675409"/>
    </source>
</evidence>
<reference evidence="3 4" key="1">
    <citation type="journal article" date="2021" name="Arch. Microbiol.">
        <title>Myceligenerans indicum sp. nov., an actinobacterium isolated from mangrove sediment of Sundarbans, India.</title>
        <authorList>
            <person name="Asha K."/>
            <person name="Bhadury P."/>
        </authorList>
    </citation>
    <scope>NUCLEOTIDE SEQUENCE [LARGE SCALE GENOMIC DNA]</scope>
    <source>
        <strain evidence="3 4">I2</strain>
    </source>
</reference>
<dbReference type="PROSITE" id="PS51708">
    <property type="entry name" value="CHAD"/>
    <property type="match status" value="1"/>
</dbReference>
<dbReference type="InterPro" id="IPR038186">
    <property type="entry name" value="CHAD_dom_sf"/>
</dbReference>
<dbReference type="Gene3D" id="1.40.20.10">
    <property type="entry name" value="CHAD domain"/>
    <property type="match status" value="1"/>
</dbReference>
<organism evidence="3 4">
    <name type="scientific">Myceligenerans indicum</name>
    <dbReference type="NCBI Taxonomy" id="2593663"/>
    <lineage>
        <taxon>Bacteria</taxon>
        <taxon>Bacillati</taxon>
        <taxon>Actinomycetota</taxon>
        <taxon>Actinomycetes</taxon>
        <taxon>Micrococcales</taxon>
        <taxon>Promicromonosporaceae</taxon>
        <taxon>Myceligenerans</taxon>
    </lineage>
</organism>
<dbReference type="Pfam" id="PF05235">
    <property type="entry name" value="CHAD"/>
    <property type="match status" value="1"/>
</dbReference>
<sequence length="263" mass="29750">MDPVVVGYLREQADTLRGQEEAVRTDVPDSIHQARVAVRKIRSALRVFAADEPGAGPLDDRLREWGRTLGRARDAEVVRELLRTRARMLRADDGRTRAARELADRLDRQLAREYEGARTAVLDVLGTPEHTALLAELDRFAVPTEEEASHLVAAARGARKTFRKRERKAGRLSGPDADRAWHRARRAAKRARYAAELVRDAVPGKPARTYRDHARRLRKAQSRLGARQDEVALRGWLARQRSRARDDGEDLTPYDVLLHPDTA</sequence>
<dbReference type="SMART" id="SM00880">
    <property type="entry name" value="CHAD"/>
    <property type="match status" value="1"/>
</dbReference>
<feature type="region of interest" description="Disordered" evidence="1">
    <location>
        <begin position="242"/>
        <end position="263"/>
    </location>
</feature>
<dbReference type="Proteomes" id="UP000675409">
    <property type="component" value="Unassembled WGS sequence"/>
</dbReference>
<gene>
    <name evidence="3" type="ORF">HGK34_11965</name>
</gene>
<dbReference type="PANTHER" id="PTHR39339">
    <property type="entry name" value="SLR1444 PROTEIN"/>
    <property type="match status" value="1"/>
</dbReference>